<evidence type="ECO:0008006" key="3">
    <source>
        <dbReference type="Google" id="ProtNLM"/>
    </source>
</evidence>
<protein>
    <recommendedName>
        <fullName evidence="3">Transposase</fullName>
    </recommendedName>
</protein>
<dbReference type="InterPro" id="IPR052709">
    <property type="entry name" value="Transposase-MT_Hybrid"/>
</dbReference>
<proteinExistence type="predicted"/>
<organism evidence="1 2">
    <name type="scientific">Cordylochernes scorpioides</name>
    <dbReference type="NCBI Taxonomy" id="51811"/>
    <lineage>
        <taxon>Eukaryota</taxon>
        <taxon>Metazoa</taxon>
        <taxon>Ecdysozoa</taxon>
        <taxon>Arthropoda</taxon>
        <taxon>Chelicerata</taxon>
        <taxon>Arachnida</taxon>
        <taxon>Pseudoscorpiones</taxon>
        <taxon>Cheliferoidea</taxon>
        <taxon>Chernetidae</taxon>
        <taxon>Cordylochernes</taxon>
    </lineage>
</organism>
<sequence>MPQPLYSPDLAPCDFFLFPKLKRPMKGQRYATLDEIKMASKERVKNDFLKCFEDWKNRWYKCIISHGDYFDGDKIEGLSQFHFGQLTTSLVSSSCRPEAGFASCPEKNFSKIFCTSGVVMTRGSVEIESQRWMARHKLENSDE</sequence>
<dbReference type="Proteomes" id="UP001235939">
    <property type="component" value="Chromosome 12"/>
</dbReference>
<accession>A0ABY6L1B8</accession>
<evidence type="ECO:0000313" key="2">
    <source>
        <dbReference type="Proteomes" id="UP001235939"/>
    </source>
</evidence>
<dbReference type="EMBL" id="CP092874">
    <property type="protein sequence ID" value="UYV74924.1"/>
    <property type="molecule type" value="Genomic_DNA"/>
</dbReference>
<dbReference type="PANTHER" id="PTHR46060:SF1">
    <property type="entry name" value="MARINER MOS1 TRANSPOSASE-LIKE PROTEIN"/>
    <property type="match status" value="1"/>
</dbReference>
<dbReference type="PANTHER" id="PTHR46060">
    <property type="entry name" value="MARINER MOS1 TRANSPOSASE-LIKE PROTEIN"/>
    <property type="match status" value="1"/>
</dbReference>
<name>A0ABY6L1B8_9ARAC</name>
<dbReference type="Gene3D" id="3.30.420.10">
    <property type="entry name" value="Ribonuclease H-like superfamily/Ribonuclease H"/>
    <property type="match status" value="1"/>
</dbReference>
<evidence type="ECO:0000313" key="1">
    <source>
        <dbReference type="EMBL" id="UYV74924.1"/>
    </source>
</evidence>
<gene>
    <name evidence="1" type="ORF">LAZ67_12001815</name>
</gene>
<keyword evidence="2" id="KW-1185">Reference proteome</keyword>
<dbReference type="InterPro" id="IPR036397">
    <property type="entry name" value="RNaseH_sf"/>
</dbReference>
<reference evidence="1 2" key="1">
    <citation type="submission" date="2022-01" db="EMBL/GenBank/DDBJ databases">
        <title>A chromosomal length assembly of Cordylochernes scorpioides.</title>
        <authorList>
            <person name="Zeh D."/>
            <person name="Zeh J."/>
        </authorList>
    </citation>
    <scope>NUCLEOTIDE SEQUENCE [LARGE SCALE GENOMIC DNA]</scope>
    <source>
        <strain evidence="1">IN4F17</strain>
        <tissue evidence="1">Whole Body</tissue>
    </source>
</reference>